<dbReference type="CDD" id="cd22160">
    <property type="entry name" value="F-box_AtFBL13-like"/>
    <property type="match status" value="1"/>
</dbReference>
<proteinExistence type="predicted"/>
<dbReference type="PROSITE" id="PS50181">
    <property type="entry name" value="FBOX"/>
    <property type="match status" value="1"/>
</dbReference>
<dbReference type="InterPro" id="IPR032675">
    <property type="entry name" value="LRR_dom_sf"/>
</dbReference>
<dbReference type="SMART" id="SM00256">
    <property type="entry name" value="FBOX"/>
    <property type="match status" value="1"/>
</dbReference>
<evidence type="ECO:0000313" key="3">
    <source>
        <dbReference type="Proteomes" id="UP001497516"/>
    </source>
</evidence>
<dbReference type="AlphaFoldDB" id="A0AAV2FZQ7"/>
<evidence type="ECO:0000313" key="2">
    <source>
        <dbReference type="EMBL" id="CAL1403849.1"/>
    </source>
</evidence>
<dbReference type="SUPFAM" id="SSF81383">
    <property type="entry name" value="F-box domain"/>
    <property type="match status" value="1"/>
</dbReference>
<reference evidence="2 3" key="1">
    <citation type="submission" date="2024-04" db="EMBL/GenBank/DDBJ databases">
        <authorList>
            <person name="Fracassetti M."/>
        </authorList>
    </citation>
    <scope>NUCLEOTIDE SEQUENCE [LARGE SCALE GENOMIC DNA]</scope>
</reference>
<dbReference type="Proteomes" id="UP001497516">
    <property type="component" value="Chromosome 7"/>
</dbReference>
<name>A0AAV2FZQ7_9ROSI</name>
<dbReference type="Pfam" id="PF00646">
    <property type="entry name" value="F-box"/>
    <property type="match status" value="1"/>
</dbReference>
<organism evidence="2 3">
    <name type="scientific">Linum trigynum</name>
    <dbReference type="NCBI Taxonomy" id="586398"/>
    <lineage>
        <taxon>Eukaryota</taxon>
        <taxon>Viridiplantae</taxon>
        <taxon>Streptophyta</taxon>
        <taxon>Embryophyta</taxon>
        <taxon>Tracheophyta</taxon>
        <taxon>Spermatophyta</taxon>
        <taxon>Magnoliopsida</taxon>
        <taxon>eudicotyledons</taxon>
        <taxon>Gunneridae</taxon>
        <taxon>Pentapetalae</taxon>
        <taxon>rosids</taxon>
        <taxon>fabids</taxon>
        <taxon>Malpighiales</taxon>
        <taxon>Linaceae</taxon>
        <taxon>Linum</taxon>
    </lineage>
</organism>
<sequence length="453" mass="51527">MAKRMETGVDRISSLPDNVREEILMLLPLRDAAKASLLSTKWRNLWANIPCLVFDRSFCPMVRVCQHQDAAIGKLMLNLCTVLFLHRGPLREFSLSLPLLRSFPDHIERILVFLQEKQIDGLTITLESQYRFPCFPSYKIECYQLPRRVFSSFSRLKTLRLCCCEIKTSPVSFDGFRMLTVLELRNVIFSDGYSSTPWSFKCPLLSALTLDDCGGLFEEPDIVIEAPKLSNFRFVGKFSSLHLKHTPLLKTAILNKQFPPTEHKKDGPSKVLQIWGGLAAVESLSVSGHFYQYLARGNQAIDLSPLEMVTHMTLDELWFSGRICMWSALYMIMKAPNLQRLTISTKKKLKQMSDTSTSAALGPSSELDNGRFRDMIVRAFGYRMGQLKRVEVKRVDGAKPEMNYIRWLLNSSPVLAKMEIQLSPELSAAEKMLILTALNGFERISAKARIIIT</sequence>
<evidence type="ECO:0000259" key="1">
    <source>
        <dbReference type="PROSITE" id="PS50181"/>
    </source>
</evidence>
<keyword evidence="3" id="KW-1185">Reference proteome</keyword>
<dbReference type="SUPFAM" id="SSF52047">
    <property type="entry name" value="RNI-like"/>
    <property type="match status" value="1"/>
</dbReference>
<dbReference type="PANTHER" id="PTHR31639">
    <property type="entry name" value="F-BOX PROTEIN-LIKE"/>
    <property type="match status" value="1"/>
</dbReference>
<feature type="domain" description="F-box" evidence="1">
    <location>
        <begin position="9"/>
        <end position="57"/>
    </location>
</feature>
<dbReference type="EMBL" id="OZ034820">
    <property type="protein sequence ID" value="CAL1403849.1"/>
    <property type="molecule type" value="Genomic_DNA"/>
</dbReference>
<dbReference type="PANTHER" id="PTHR31639:SF256">
    <property type="entry name" value="OS07G0242900 PROTEIN"/>
    <property type="match status" value="1"/>
</dbReference>
<protein>
    <recommendedName>
        <fullName evidence="1">F-box domain-containing protein</fullName>
    </recommendedName>
</protein>
<gene>
    <name evidence="2" type="ORF">LTRI10_LOCUS43753</name>
</gene>
<dbReference type="InterPro" id="IPR001810">
    <property type="entry name" value="F-box_dom"/>
</dbReference>
<dbReference type="InterPro" id="IPR036047">
    <property type="entry name" value="F-box-like_dom_sf"/>
</dbReference>
<dbReference type="InterPro" id="IPR053781">
    <property type="entry name" value="F-box_AtFBL13-like"/>
</dbReference>
<dbReference type="Gene3D" id="1.20.1280.50">
    <property type="match status" value="1"/>
</dbReference>
<accession>A0AAV2FZQ7</accession>
<dbReference type="Gene3D" id="3.80.10.10">
    <property type="entry name" value="Ribonuclease Inhibitor"/>
    <property type="match status" value="1"/>
</dbReference>